<keyword evidence="2" id="KW-1185">Reference proteome</keyword>
<dbReference type="InParanoid" id="A0A067RJA0"/>
<evidence type="ECO:0000313" key="2">
    <source>
        <dbReference type="Proteomes" id="UP000027135"/>
    </source>
</evidence>
<protein>
    <submittedName>
        <fullName evidence="1">Uncharacterized protein</fullName>
    </submittedName>
</protein>
<proteinExistence type="predicted"/>
<evidence type="ECO:0000313" key="1">
    <source>
        <dbReference type="EMBL" id="KDR23951.1"/>
    </source>
</evidence>
<dbReference type="EMBL" id="KK852433">
    <property type="protein sequence ID" value="KDR23951.1"/>
    <property type="molecule type" value="Genomic_DNA"/>
</dbReference>
<reference evidence="1 2" key="1">
    <citation type="journal article" date="2014" name="Nat. Commun.">
        <title>Molecular traces of alternative social organization in a termite genome.</title>
        <authorList>
            <person name="Terrapon N."/>
            <person name="Li C."/>
            <person name="Robertson H.M."/>
            <person name="Ji L."/>
            <person name="Meng X."/>
            <person name="Booth W."/>
            <person name="Chen Z."/>
            <person name="Childers C.P."/>
            <person name="Glastad K.M."/>
            <person name="Gokhale K."/>
            <person name="Gowin J."/>
            <person name="Gronenberg W."/>
            <person name="Hermansen R.A."/>
            <person name="Hu H."/>
            <person name="Hunt B.G."/>
            <person name="Huylmans A.K."/>
            <person name="Khalil S.M."/>
            <person name="Mitchell R.D."/>
            <person name="Munoz-Torres M.C."/>
            <person name="Mustard J.A."/>
            <person name="Pan H."/>
            <person name="Reese J.T."/>
            <person name="Scharf M.E."/>
            <person name="Sun F."/>
            <person name="Vogel H."/>
            <person name="Xiao J."/>
            <person name="Yang W."/>
            <person name="Yang Z."/>
            <person name="Yang Z."/>
            <person name="Zhou J."/>
            <person name="Zhu J."/>
            <person name="Brent C.S."/>
            <person name="Elsik C.G."/>
            <person name="Goodisman M.A."/>
            <person name="Liberles D.A."/>
            <person name="Roe R.M."/>
            <person name="Vargo E.L."/>
            <person name="Vilcinskas A."/>
            <person name="Wang J."/>
            <person name="Bornberg-Bauer E."/>
            <person name="Korb J."/>
            <person name="Zhang G."/>
            <person name="Liebig J."/>
        </authorList>
    </citation>
    <scope>NUCLEOTIDE SEQUENCE [LARGE SCALE GENOMIC DNA]</scope>
    <source>
        <tissue evidence="1">Whole organism</tissue>
    </source>
</reference>
<dbReference type="AlphaFoldDB" id="A0A067RJA0"/>
<gene>
    <name evidence="1" type="ORF">L798_09528</name>
</gene>
<dbReference type="Proteomes" id="UP000027135">
    <property type="component" value="Unassembled WGS sequence"/>
</dbReference>
<sequence>MPAFVANLVHRLDNFHPMALIWRNQFRDSANGDAHRTPLPLVYFCKAL</sequence>
<accession>A0A067RJA0</accession>
<name>A0A067RJA0_ZOONE</name>
<organism evidence="1 2">
    <name type="scientific">Zootermopsis nevadensis</name>
    <name type="common">Dampwood termite</name>
    <dbReference type="NCBI Taxonomy" id="136037"/>
    <lineage>
        <taxon>Eukaryota</taxon>
        <taxon>Metazoa</taxon>
        <taxon>Ecdysozoa</taxon>
        <taxon>Arthropoda</taxon>
        <taxon>Hexapoda</taxon>
        <taxon>Insecta</taxon>
        <taxon>Pterygota</taxon>
        <taxon>Neoptera</taxon>
        <taxon>Polyneoptera</taxon>
        <taxon>Dictyoptera</taxon>
        <taxon>Blattodea</taxon>
        <taxon>Blattoidea</taxon>
        <taxon>Termitoidae</taxon>
        <taxon>Termopsidae</taxon>
        <taxon>Zootermopsis</taxon>
    </lineage>
</organism>